<evidence type="ECO:0000259" key="12">
    <source>
        <dbReference type="PROSITE" id="PS50934"/>
    </source>
</evidence>
<keyword evidence="4" id="KW-0805">Transcription regulation</keyword>
<dbReference type="InterPro" id="IPR001005">
    <property type="entry name" value="SANT/Myb"/>
</dbReference>
<evidence type="ECO:0000259" key="14">
    <source>
        <dbReference type="PROSITE" id="PS51294"/>
    </source>
</evidence>
<feature type="compositionally biased region" description="Pro residues" evidence="9">
    <location>
        <begin position="923"/>
        <end position="935"/>
    </location>
</feature>
<dbReference type="Pfam" id="PF00249">
    <property type="entry name" value="Myb_DNA-binding"/>
    <property type="match status" value="1"/>
</dbReference>
<dbReference type="RefSeq" id="XP_020092009.1">
    <property type="nucleotide sequence ID" value="XM_020236420.1"/>
</dbReference>
<feature type="compositionally biased region" description="Basic and acidic residues" evidence="9">
    <location>
        <begin position="649"/>
        <end position="658"/>
    </location>
</feature>
<feature type="domain" description="ZZ-type" evidence="11">
    <location>
        <begin position="310"/>
        <end position="364"/>
    </location>
</feature>
<dbReference type="InterPro" id="IPR043145">
    <property type="entry name" value="Znf_ZZ_sf"/>
</dbReference>
<keyword evidence="5" id="KW-0238">DNA-binding</keyword>
<dbReference type="InterPro" id="IPR017884">
    <property type="entry name" value="SANT_dom"/>
</dbReference>
<dbReference type="Gene3D" id="1.10.10.10">
    <property type="entry name" value="Winged helix-like DNA-binding domain superfamily/Winged helix DNA-binding domain"/>
    <property type="match status" value="1"/>
</dbReference>
<evidence type="ECO:0000256" key="2">
    <source>
        <dbReference type="ARBA" id="ARBA00022771"/>
    </source>
</evidence>
<dbReference type="SUPFAM" id="SSF46689">
    <property type="entry name" value="Homeodomain-like"/>
    <property type="match status" value="2"/>
</dbReference>
<keyword evidence="15" id="KW-1185">Reference proteome</keyword>
<feature type="domain" description="SWIRM" evidence="12">
    <location>
        <begin position="148"/>
        <end position="245"/>
    </location>
</feature>
<evidence type="ECO:0000259" key="10">
    <source>
        <dbReference type="PROSITE" id="PS50090"/>
    </source>
</evidence>
<dbReference type="SMART" id="SM00717">
    <property type="entry name" value="SANT"/>
    <property type="match status" value="1"/>
</dbReference>
<feature type="compositionally biased region" description="Basic and acidic residues" evidence="9">
    <location>
        <begin position="731"/>
        <end position="777"/>
    </location>
</feature>
<protein>
    <submittedName>
        <fullName evidence="16">SWI/SNF complex subunit SWI3D</fullName>
    </submittedName>
</protein>
<dbReference type="PANTHER" id="PTHR12802">
    <property type="entry name" value="SWI/SNF COMPLEX-RELATED"/>
    <property type="match status" value="1"/>
</dbReference>
<evidence type="ECO:0000256" key="7">
    <source>
        <dbReference type="ARBA" id="ARBA00023242"/>
    </source>
</evidence>
<feature type="region of interest" description="Disordered" evidence="9">
    <location>
        <begin position="23"/>
        <end position="52"/>
    </location>
</feature>
<keyword evidence="7" id="KW-0539">Nucleus</keyword>
<feature type="region of interest" description="Disordered" evidence="9">
    <location>
        <begin position="923"/>
        <end position="948"/>
    </location>
</feature>
<feature type="domain" description="Myb-like" evidence="10">
    <location>
        <begin position="364"/>
        <end position="414"/>
    </location>
</feature>
<dbReference type="GO" id="GO:0008270">
    <property type="term" value="F:zinc ion binding"/>
    <property type="evidence" value="ECO:0007669"/>
    <property type="project" value="UniProtKB-KW"/>
</dbReference>
<feature type="compositionally biased region" description="Basic and acidic residues" evidence="9">
    <location>
        <begin position="431"/>
        <end position="443"/>
    </location>
</feature>
<dbReference type="CDD" id="cd02336">
    <property type="entry name" value="ZZ_RSC8"/>
    <property type="match status" value="1"/>
</dbReference>
<feature type="region of interest" description="Disordered" evidence="9">
    <location>
        <begin position="431"/>
        <end position="541"/>
    </location>
</feature>
<feature type="compositionally biased region" description="Polar residues" evidence="9">
    <location>
        <begin position="791"/>
        <end position="800"/>
    </location>
</feature>
<dbReference type="GO" id="GO:0003677">
    <property type="term" value="F:DNA binding"/>
    <property type="evidence" value="ECO:0007669"/>
    <property type="project" value="UniProtKB-KW"/>
</dbReference>
<dbReference type="FunFam" id="1.10.10.60:FF:000014">
    <property type="entry name" value="SWI/SNF complex subunit SMARCC2 isoform C"/>
    <property type="match status" value="1"/>
</dbReference>
<feature type="compositionally biased region" description="Basic residues" evidence="9">
    <location>
        <begin position="37"/>
        <end position="47"/>
    </location>
</feature>
<dbReference type="PROSITE" id="PS50135">
    <property type="entry name" value="ZF_ZZ_2"/>
    <property type="match status" value="1"/>
</dbReference>
<dbReference type="GO" id="GO:0005634">
    <property type="term" value="C:nucleus"/>
    <property type="evidence" value="ECO:0007669"/>
    <property type="project" value="UniProtKB-ARBA"/>
</dbReference>
<accession>A0A6P5F7R2</accession>
<dbReference type="SUPFAM" id="SSF57850">
    <property type="entry name" value="RING/U-box"/>
    <property type="match status" value="1"/>
</dbReference>
<dbReference type="SMART" id="SM00291">
    <property type="entry name" value="ZnF_ZZ"/>
    <property type="match status" value="1"/>
</dbReference>
<dbReference type="InterPro" id="IPR007526">
    <property type="entry name" value="SWIRM"/>
</dbReference>
<keyword evidence="3" id="KW-0862">Zinc</keyword>
<evidence type="ECO:0000313" key="15">
    <source>
        <dbReference type="Proteomes" id="UP000515123"/>
    </source>
</evidence>
<evidence type="ECO:0000256" key="8">
    <source>
        <dbReference type="PROSITE-ProRule" id="PRU00228"/>
    </source>
</evidence>
<keyword evidence="1" id="KW-0479">Metal-binding</keyword>
<evidence type="ECO:0000256" key="9">
    <source>
        <dbReference type="SAM" id="MobiDB-lite"/>
    </source>
</evidence>
<dbReference type="Pfam" id="PF00569">
    <property type="entry name" value="ZZ"/>
    <property type="match status" value="1"/>
</dbReference>
<evidence type="ECO:0000256" key="5">
    <source>
        <dbReference type="ARBA" id="ARBA00023125"/>
    </source>
</evidence>
<organism evidence="15 16">
    <name type="scientific">Ananas comosus</name>
    <name type="common">Pineapple</name>
    <name type="synonym">Ananas ananas</name>
    <dbReference type="NCBI Taxonomy" id="4615"/>
    <lineage>
        <taxon>Eukaryota</taxon>
        <taxon>Viridiplantae</taxon>
        <taxon>Streptophyta</taxon>
        <taxon>Embryophyta</taxon>
        <taxon>Tracheophyta</taxon>
        <taxon>Spermatophyta</taxon>
        <taxon>Magnoliopsida</taxon>
        <taxon>Liliopsida</taxon>
        <taxon>Poales</taxon>
        <taxon>Bromeliaceae</taxon>
        <taxon>Bromelioideae</taxon>
        <taxon>Ananas</taxon>
    </lineage>
</organism>
<dbReference type="Pfam" id="PF16495">
    <property type="entry name" value="SWIRM-assoc_1"/>
    <property type="match status" value="1"/>
</dbReference>
<evidence type="ECO:0000256" key="4">
    <source>
        <dbReference type="ARBA" id="ARBA00023015"/>
    </source>
</evidence>
<dbReference type="PANTHER" id="PTHR12802:SF41">
    <property type="entry name" value="BRAHMA ASSOCIATED PROTEIN 155 KDA"/>
    <property type="match status" value="1"/>
</dbReference>
<evidence type="ECO:0000313" key="16">
    <source>
        <dbReference type="RefSeq" id="XP_020092009.1"/>
    </source>
</evidence>
<dbReference type="InterPro" id="IPR041984">
    <property type="entry name" value="Rsc8/Ssr1/Ssr2_ZZ"/>
</dbReference>
<feature type="domain" description="HTH myb-type" evidence="14">
    <location>
        <begin position="364"/>
        <end position="418"/>
    </location>
</feature>
<dbReference type="Gene3D" id="3.30.60.90">
    <property type="match status" value="1"/>
</dbReference>
<evidence type="ECO:0000256" key="1">
    <source>
        <dbReference type="ARBA" id="ARBA00022723"/>
    </source>
</evidence>
<dbReference type="PROSITE" id="PS01357">
    <property type="entry name" value="ZF_ZZ_1"/>
    <property type="match status" value="1"/>
</dbReference>
<evidence type="ECO:0000259" key="13">
    <source>
        <dbReference type="PROSITE" id="PS51293"/>
    </source>
</evidence>
<reference evidence="16" key="2">
    <citation type="submission" date="2025-08" db="UniProtKB">
        <authorList>
            <consortium name="RefSeq"/>
        </authorList>
    </citation>
    <scope>IDENTIFICATION</scope>
    <source>
        <tissue evidence="16">Leaf</tissue>
    </source>
</reference>
<proteinExistence type="predicted"/>
<dbReference type="Pfam" id="PF04433">
    <property type="entry name" value="SWIRM"/>
    <property type="match status" value="1"/>
</dbReference>
<keyword evidence="2 8" id="KW-0863">Zinc-finger</keyword>
<dbReference type="PROSITE" id="PS51294">
    <property type="entry name" value="HTH_MYB"/>
    <property type="match status" value="1"/>
</dbReference>
<dbReference type="PROSITE" id="PS51293">
    <property type="entry name" value="SANT"/>
    <property type="match status" value="1"/>
</dbReference>
<gene>
    <name evidence="16" type="primary">LOC109712670</name>
</gene>
<dbReference type="GeneID" id="109712670"/>
<dbReference type="Gene3D" id="1.10.10.60">
    <property type="entry name" value="Homeodomain-like"/>
    <property type="match status" value="1"/>
</dbReference>
<dbReference type="Proteomes" id="UP000515123">
    <property type="component" value="Linkage group 1"/>
</dbReference>
<dbReference type="AlphaFoldDB" id="A0A6P5F7R2"/>
<feature type="region of interest" description="Disordered" evidence="9">
    <location>
        <begin position="625"/>
        <end position="826"/>
    </location>
</feature>
<feature type="compositionally biased region" description="Basic and acidic residues" evidence="9">
    <location>
        <begin position="677"/>
        <end position="687"/>
    </location>
</feature>
<dbReference type="InterPro" id="IPR036388">
    <property type="entry name" value="WH-like_DNA-bd_sf"/>
</dbReference>
<feature type="compositionally biased region" description="Basic and acidic residues" evidence="9">
    <location>
        <begin position="801"/>
        <end position="822"/>
    </location>
</feature>
<dbReference type="InterPro" id="IPR000433">
    <property type="entry name" value="Znf_ZZ"/>
</dbReference>
<dbReference type="InterPro" id="IPR009057">
    <property type="entry name" value="Homeodomain-like_sf"/>
</dbReference>
<name>A0A6P5F7R2_ANACO</name>
<evidence type="ECO:0000259" key="11">
    <source>
        <dbReference type="PROSITE" id="PS50135"/>
    </source>
</evidence>
<keyword evidence="6" id="KW-0804">Transcription</keyword>
<reference evidence="15" key="1">
    <citation type="journal article" date="2015" name="Nat. Genet.">
        <title>The pineapple genome and the evolution of CAM photosynthesis.</title>
        <authorList>
            <person name="Ming R."/>
            <person name="VanBuren R."/>
            <person name="Wai C.M."/>
            <person name="Tang H."/>
            <person name="Schatz M.C."/>
            <person name="Bowers J.E."/>
            <person name="Lyons E."/>
            <person name="Wang M.L."/>
            <person name="Chen J."/>
            <person name="Biggers E."/>
            <person name="Zhang J."/>
            <person name="Huang L."/>
            <person name="Zhang L."/>
            <person name="Miao W."/>
            <person name="Zhang J."/>
            <person name="Ye Z."/>
            <person name="Miao C."/>
            <person name="Lin Z."/>
            <person name="Wang H."/>
            <person name="Zhou H."/>
            <person name="Yim W.C."/>
            <person name="Priest H.D."/>
            <person name="Zheng C."/>
            <person name="Woodhouse M."/>
            <person name="Edger P.P."/>
            <person name="Guyot R."/>
            <person name="Guo H.B."/>
            <person name="Guo H."/>
            <person name="Zheng G."/>
            <person name="Singh R."/>
            <person name="Sharma A."/>
            <person name="Min X."/>
            <person name="Zheng Y."/>
            <person name="Lee H."/>
            <person name="Gurtowski J."/>
            <person name="Sedlazeck F.J."/>
            <person name="Harkess A."/>
            <person name="McKain M.R."/>
            <person name="Liao Z."/>
            <person name="Fang J."/>
            <person name="Liu J."/>
            <person name="Zhang X."/>
            <person name="Zhang Q."/>
            <person name="Hu W."/>
            <person name="Qin Y."/>
            <person name="Wang K."/>
            <person name="Chen L.Y."/>
            <person name="Shirley N."/>
            <person name="Lin Y.R."/>
            <person name="Liu L.Y."/>
            <person name="Hernandez A.G."/>
            <person name="Wright C.L."/>
            <person name="Bulone V."/>
            <person name="Tuskan G.A."/>
            <person name="Heath K."/>
            <person name="Zee F."/>
            <person name="Moore P.H."/>
            <person name="Sunkar R."/>
            <person name="Leebens-Mack J.H."/>
            <person name="Mockler T."/>
            <person name="Bennetzen J.L."/>
            <person name="Freeling M."/>
            <person name="Sankoff D."/>
            <person name="Paterson A.H."/>
            <person name="Zhu X."/>
            <person name="Yang X."/>
            <person name="Smith J.A."/>
            <person name="Cushman J.C."/>
            <person name="Paull R.E."/>
            <person name="Yu Q."/>
        </authorList>
    </citation>
    <scope>NUCLEOTIDE SEQUENCE [LARGE SCALE GENOMIC DNA]</scope>
    <source>
        <strain evidence="15">cv. F153</strain>
    </source>
</reference>
<evidence type="ECO:0000256" key="3">
    <source>
        <dbReference type="ARBA" id="ARBA00022833"/>
    </source>
</evidence>
<feature type="domain" description="SANT" evidence="13">
    <location>
        <begin position="367"/>
        <end position="418"/>
    </location>
</feature>
<dbReference type="PROSITE" id="PS50934">
    <property type="entry name" value="SWIRM"/>
    <property type="match status" value="1"/>
</dbReference>
<feature type="compositionally biased region" description="Basic and acidic residues" evidence="9">
    <location>
        <begin position="450"/>
        <end position="531"/>
    </location>
</feature>
<dbReference type="OrthoDB" id="118550at2759"/>
<feature type="compositionally biased region" description="Low complexity" evidence="9">
    <location>
        <begin position="532"/>
        <end position="541"/>
    </location>
</feature>
<dbReference type="CDD" id="cd00167">
    <property type="entry name" value="SANT"/>
    <property type="match status" value="1"/>
</dbReference>
<sequence>MVHCVQLTAQPTRVALMWHLRGKRGAARWTRNPATLRRLRRPAKRKSSSSSSAASAAAAAALFSPSSSFFSSTPSKRVAKERNPILHHHLLPPTHNGPLTRARQSPNKLGSAATPHRPPPPDLAAPPSSEPLVDAEFDAVRSRGAGVHVVPTFAGWFSWSAIHPIEKQTLASFFNGKSEKRTPEIYLEIRNSIMQKFHADPNVQVELKDFSELSVGDADAKQEAFEFLDHWGLINFHPFPPSGTNDSKSDGDNGDDKMSSIVGKLYQFDTVQSYINSAHKKAEPTMPAPPPSLISETALADALVITLEPSVEYHCNSCSADCSRKRYHCQTQADFDLCIDCFNERKFDPGMSPADFILMGPAEAPGASGANWTDQETLLLLEALELFGENWSEIAEHVATKTKVQCMLHFLQMPIEDSFLDGDDEINESIQEKAETTSADKELASTTVPEKMEVENQVEEKEKEEEEKKEKDSEDEKESSDVKMSEKIEGENTGGKESDAINLPDNKDVENSGKADLPIKSDTDDTEKKNTDNISSESASDSAVDALKLAFQAVGFFSENGELGSFAEAGNPVMALAAFLVALVEHDNAITSCRSSLKAISEESPAIQLATRHCFILEDPPGDMKSKIASKGAECQKDEDQTLSLNGTDKLKDSKEQSEENALSLEKKMDPSALTKGELKLPDEKVLGNEGPLSEAAVNNIRSSGDQKDATDANLPAVPPTNNTKESVVLDSREAAESVEKKMNDLKSVGEEKPLNVKVGDLDSQDKGEIDTLKSKDTGAAPAANGEQESKQTSEPGSTLQKREEAGEGDKKEVASTDDKSANLDSSHGNYALIRLKRAAATALSAAAVNSKLLAKQEEEQIQQLVLSIIEKQFHKLESKLALFADLENIILRIREQTERTKQRLLHERSQIIAARLGLPAPSFRPNPTSVPPGRYPAGYGMPSTNSLNVVAQKPPAMRRP</sequence>
<dbReference type="InterPro" id="IPR017930">
    <property type="entry name" value="Myb_dom"/>
</dbReference>
<dbReference type="PROSITE" id="PS50090">
    <property type="entry name" value="MYB_LIKE"/>
    <property type="match status" value="1"/>
</dbReference>
<dbReference type="InterPro" id="IPR032451">
    <property type="entry name" value="SMARCC_C"/>
</dbReference>
<feature type="region of interest" description="Disordered" evidence="9">
    <location>
        <begin position="88"/>
        <end position="130"/>
    </location>
</feature>
<evidence type="ECO:0000256" key="6">
    <source>
        <dbReference type="ARBA" id="ARBA00023163"/>
    </source>
</evidence>